<dbReference type="Proteomes" id="UP001596550">
    <property type="component" value="Unassembled WGS sequence"/>
</dbReference>
<reference evidence="2" key="1">
    <citation type="journal article" date="2019" name="Int. J. Syst. Evol. Microbiol.">
        <title>The Global Catalogue of Microorganisms (GCM) 10K type strain sequencing project: providing services to taxonomists for standard genome sequencing and annotation.</title>
        <authorList>
            <consortium name="The Broad Institute Genomics Platform"/>
            <consortium name="The Broad Institute Genome Sequencing Center for Infectious Disease"/>
            <person name="Wu L."/>
            <person name="Ma J."/>
        </authorList>
    </citation>
    <scope>NUCLEOTIDE SEQUENCE [LARGE SCALE GENOMIC DNA]</scope>
    <source>
        <strain evidence="2">CCUG 54781</strain>
    </source>
</reference>
<dbReference type="RefSeq" id="WP_378176137.1">
    <property type="nucleotide sequence ID" value="NZ_JBHTCR010000003.1"/>
</dbReference>
<gene>
    <name evidence="1" type="ORF">ACFQO9_07420</name>
</gene>
<evidence type="ECO:0000313" key="2">
    <source>
        <dbReference type="Proteomes" id="UP001596550"/>
    </source>
</evidence>
<keyword evidence="2" id="KW-1185">Reference proteome</keyword>
<protein>
    <recommendedName>
        <fullName evidence="3">DUF4292 domain-containing protein</fullName>
    </recommendedName>
</protein>
<evidence type="ECO:0000313" key="1">
    <source>
        <dbReference type="EMBL" id="MFC7346536.1"/>
    </source>
</evidence>
<organism evidence="1 2">
    <name type="scientific">Chryseobacterium zhengzhouense</name>
    <dbReference type="NCBI Taxonomy" id="1636086"/>
    <lineage>
        <taxon>Bacteria</taxon>
        <taxon>Pseudomonadati</taxon>
        <taxon>Bacteroidota</taxon>
        <taxon>Flavobacteriia</taxon>
        <taxon>Flavobacteriales</taxon>
        <taxon>Weeksellaceae</taxon>
        <taxon>Chryseobacterium group</taxon>
        <taxon>Chryseobacterium</taxon>
    </lineage>
</organism>
<dbReference type="EMBL" id="JBHTCR010000003">
    <property type="protein sequence ID" value="MFC7346536.1"/>
    <property type="molecule type" value="Genomic_DNA"/>
</dbReference>
<accession>A0ABW2M0N6</accession>
<name>A0ABW2M0N6_9FLAO</name>
<evidence type="ECO:0008006" key="3">
    <source>
        <dbReference type="Google" id="ProtNLM"/>
    </source>
</evidence>
<comment type="caution">
    <text evidence="1">The sequence shown here is derived from an EMBL/GenBank/DDBJ whole genome shotgun (WGS) entry which is preliminary data.</text>
</comment>
<proteinExistence type="predicted"/>
<sequence length="243" mass="28859">MKNLVLLLFITVFINSCREGNASLTTQQESINELYNRFPMIKGEFKEIRKVAVDSVSITLLRNKSVEKDDYDEIIVFCKNKKFYSIPFFSNIYFDYWEFQNENQAQLYPKTNSTFNKELKNAFNKLNLSDEESIHTTNELFLSIIHSEINLYLKPNIFKNYIYSTERVDKYKIEESDSCISRTKKIFDIISKDAKNTIRYNQYFLDSSNGRVYEMINTSAQEKPFSFKIKTYRIDCFADRLEI</sequence>